<dbReference type="Proteomes" id="UP000762676">
    <property type="component" value="Unassembled WGS sequence"/>
</dbReference>
<feature type="region of interest" description="Disordered" evidence="1">
    <location>
        <begin position="24"/>
        <end position="73"/>
    </location>
</feature>
<dbReference type="EMBL" id="BMAT01008446">
    <property type="protein sequence ID" value="GFR85098.1"/>
    <property type="molecule type" value="Genomic_DNA"/>
</dbReference>
<organism evidence="2 3">
    <name type="scientific">Elysia marginata</name>
    <dbReference type="NCBI Taxonomy" id="1093978"/>
    <lineage>
        <taxon>Eukaryota</taxon>
        <taxon>Metazoa</taxon>
        <taxon>Spiralia</taxon>
        <taxon>Lophotrochozoa</taxon>
        <taxon>Mollusca</taxon>
        <taxon>Gastropoda</taxon>
        <taxon>Heterobranchia</taxon>
        <taxon>Euthyneura</taxon>
        <taxon>Panpulmonata</taxon>
        <taxon>Sacoglossa</taxon>
        <taxon>Placobranchoidea</taxon>
        <taxon>Plakobranchidae</taxon>
        <taxon>Elysia</taxon>
    </lineage>
</organism>
<reference evidence="2 3" key="1">
    <citation type="journal article" date="2021" name="Elife">
        <title>Chloroplast acquisition without the gene transfer in kleptoplastic sea slugs, Plakobranchus ocellatus.</title>
        <authorList>
            <person name="Maeda T."/>
            <person name="Takahashi S."/>
            <person name="Yoshida T."/>
            <person name="Shimamura S."/>
            <person name="Takaki Y."/>
            <person name="Nagai Y."/>
            <person name="Toyoda A."/>
            <person name="Suzuki Y."/>
            <person name="Arimoto A."/>
            <person name="Ishii H."/>
            <person name="Satoh N."/>
            <person name="Nishiyama T."/>
            <person name="Hasebe M."/>
            <person name="Maruyama T."/>
            <person name="Minagawa J."/>
            <person name="Obokata J."/>
            <person name="Shigenobu S."/>
        </authorList>
    </citation>
    <scope>NUCLEOTIDE SEQUENCE [LARGE SCALE GENOMIC DNA]</scope>
</reference>
<dbReference type="PANTHER" id="PTHR10773">
    <property type="entry name" value="DNA-DIRECTED RNA POLYMERASES I, II, AND III SUBUNIT RPABC2"/>
    <property type="match status" value="1"/>
</dbReference>
<evidence type="ECO:0000256" key="1">
    <source>
        <dbReference type="SAM" id="MobiDB-lite"/>
    </source>
</evidence>
<gene>
    <name evidence="2" type="ORF">ElyMa_004164500</name>
</gene>
<sequence>MEPEAITRDDVSDEDLPLAHLNKAACDSGEEDDDNIPLSKLIQTNPRPSTEPSSSDEESSYTYDSDADPEFSPGKCEVRRCGEDVWAACENCEILVCYDHCIEEISSCSEHGKVLRKKQKLARSRTAQKTTRNAPTITVENKSPENSCDKRKDFDEQGQEQNGISGEAMDQRQKPERKRKSKLQREEEIKKQKTEREKKKYSVKAGCGSGCRRKIKCSEAVLQEEQIQINQHYLDMQFEARKEFIIQSVVREECQRRTTKNAKKTKSWSYQYTLLKPNGVRVRVCKTFFLATLGLNPKNDWIITQLSQTQKNEFPDAAHFSDNRGKHSNYKYNHEDVMELPITARSPAFLICASNVNGVKRALLMMQIAFVYNYTCKKSCSLGILRVTHHALTVAKGRFNQGGLSLEILTFNLGNTHGPLELHQQPPADDAAAMLYLGRHHGQQQQPAHSQHSPRRLADEEKHLYENQLNQWSENTQSPNKDKYIDLHDRGGGGDMLDYGSGDPNGQPGAGAGGGKPKKVIYEVVV</sequence>
<feature type="region of interest" description="Disordered" evidence="1">
    <location>
        <begin position="118"/>
        <end position="195"/>
    </location>
</feature>
<feature type="compositionally biased region" description="Basic and acidic residues" evidence="1">
    <location>
        <begin position="183"/>
        <end position="195"/>
    </location>
</feature>
<feature type="region of interest" description="Disordered" evidence="1">
    <location>
        <begin position="471"/>
        <end position="518"/>
    </location>
</feature>
<accession>A0AAV4GJE4</accession>
<proteinExistence type="predicted"/>
<dbReference type="PANTHER" id="PTHR10773:SF19">
    <property type="match status" value="1"/>
</dbReference>
<evidence type="ECO:0000313" key="3">
    <source>
        <dbReference type="Proteomes" id="UP000762676"/>
    </source>
</evidence>
<evidence type="ECO:0000313" key="2">
    <source>
        <dbReference type="EMBL" id="GFR85098.1"/>
    </source>
</evidence>
<keyword evidence="3" id="KW-1185">Reference proteome</keyword>
<protein>
    <recommendedName>
        <fullName evidence="4">B box-type domain-containing protein</fullName>
    </recommendedName>
</protein>
<name>A0AAV4GJE4_9GAST</name>
<dbReference type="AlphaFoldDB" id="A0AAV4GJE4"/>
<feature type="compositionally biased region" description="Low complexity" evidence="1">
    <location>
        <begin position="496"/>
        <end position="507"/>
    </location>
</feature>
<feature type="compositionally biased region" description="Polar residues" evidence="1">
    <location>
        <begin position="125"/>
        <end position="146"/>
    </location>
</feature>
<feature type="compositionally biased region" description="Basic and acidic residues" evidence="1">
    <location>
        <begin position="480"/>
        <end position="492"/>
    </location>
</feature>
<comment type="caution">
    <text evidence="2">The sequence shown here is derived from an EMBL/GenBank/DDBJ whole genome shotgun (WGS) entry which is preliminary data.</text>
</comment>
<evidence type="ECO:0008006" key="4">
    <source>
        <dbReference type="Google" id="ProtNLM"/>
    </source>
</evidence>
<feature type="compositionally biased region" description="Acidic residues" evidence="1">
    <location>
        <begin position="54"/>
        <end position="69"/>
    </location>
</feature>